<feature type="non-terminal residue" evidence="1">
    <location>
        <position position="1"/>
    </location>
</feature>
<evidence type="ECO:0000313" key="1">
    <source>
        <dbReference type="EMBL" id="KAJ1678410.1"/>
    </source>
</evidence>
<evidence type="ECO:0000313" key="2">
    <source>
        <dbReference type="Proteomes" id="UP001145114"/>
    </source>
</evidence>
<keyword evidence="2" id="KW-1185">Reference proteome</keyword>
<gene>
    <name evidence="1" type="ORF">EV182_004101</name>
</gene>
<comment type="caution">
    <text evidence="1">The sequence shown here is derived from an EMBL/GenBank/DDBJ whole genome shotgun (WGS) entry which is preliminary data.</text>
</comment>
<accession>A0ACC1HPE1</accession>
<protein>
    <submittedName>
        <fullName evidence="1">Uncharacterized protein</fullName>
    </submittedName>
</protein>
<dbReference type="EMBL" id="JAMZIH010001192">
    <property type="protein sequence ID" value="KAJ1678410.1"/>
    <property type="molecule type" value="Genomic_DNA"/>
</dbReference>
<proteinExistence type="predicted"/>
<organism evidence="1 2">
    <name type="scientific">Spiromyces aspiralis</name>
    <dbReference type="NCBI Taxonomy" id="68401"/>
    <lineage>
        <taxon>Eukaryota</taxon>
        <taxon>Fungi</taxon>
        <taxon>Fungi incertae sedis</taxon>
        <taxon>Zoopagomycota</taxon>
        <taxon>Kickxellomycotina</taxon>
        <taxon>Kickxellomycetes</taxon>
        <taxon>Kickxellales</taxon>
        <taxon>Kickxellaceae</taxon>
        <taxon>Spiromyces</taxon>
    </lineage>
</organism>
<dbReference type="Proteomes" id="UP001145114">
    <property type="component" value="Unassembled WGS sequence"/>
</dbReference>
<reference evidence="1" key="1">
    <citation type="submission" date="2022-06" db="EMBL/GenBank/DDBJ databases">
        <title>Phylogenomic reconstructions and comparative analyses of Kickxellomycotina fungi.</title>
        <authorList>
            <person name="Reynolds N.K."/>
            <person name="Stajich J.E."/>
            <person name="Barry K."/>
            <person name="Grigoriev I.V."/>
            <person name="Crous P."/>
            <person name="Smith M.E."/>
        </authorList>
    </citation>
    <scope>NUCLEOTIDE SEQUENCE</scope>
    <source>
        <strain evidence="1">RSA 2271</strain>
    </source>
</reference>
<name>A0ACC1HPE1_9FUNG</name>
<sequence length="90" mass="10318">AAFTYAVSKVYAGNAKAGQIGFRARVAFQGLTVGALLWYAYEKSKQPKERVQVMREINWERLEREEQEARRQSEQQSIFAPDPKLKPDGK</sequence>